<keyword evidence="7" id="KW-0812">Transmembrane</keyword>
<dbReference type="InterPro" id="IPR007863">
    <property type="entry name" value="Peptidase_M16_C"/>
</dbReference>
<dbReference type="GO" id="GO:0008237">
    <property type="term" value="F:metallopeptidase activity"/>
    <property type="evidence" value="ECO:0007669"/>
    <property type="project" value="UniProtKB-KW"/>
</dbReference>
<keyword evidence="5" id="KW-0862">Zinc</keyword>
<dbReference type="OrthoDB" id="9811314at2"/>
<evidence type="ECO:0000259" key="9">
    <source>
        <dbReference type="Pfam" id="PF05193"/>
    </source>
</evidence>
<evidence type="ECO:0000313" key="12">
    <source>
        <dbReference type="Proteomes" id="UP000001036"/>
    </source>
</evidence>
<dbReference type="InterPro" id="IPR054734">
    <property type="entry name" value="PqqF-like_C_4"/>
</dbReference>
<dbReference type="PROSITE" id="PS50007">
    <property type="entry name" value="PIPLC_X_DOMAIN"/>
    <property type="match status" value="1"/>
</dbReference>
<keyword evidence="2" id="KW-0645">Protease</keyword>
<dbReference type="eggNOG" id="COG1025">
    <property type="taxonomic scope" value="Bacteria"/>
</dbReference>
<dbReference type="Pfam" id="PF22456">
    <property type="entry name" value="PqqF-like_C_4"/>
    <property type="match status" value="1"/>
</dbReference>
<evidence type="ECO:0000256" key="5">
    <source>
        <dbReference type="ARBA" id="ARBA00022833"/>
    </source>
</evidence>
<dbReference type="EC" id="3.4.24.-" evidence="11"/>
<dbReference type="Pfam" id="PF05193">
    <property type="entry name" value="Peptidase_M16_C"/>
    <property type="match status" value="1"/>
</dbReference>
<evidence type="ECO:0000256" key="2">
    <source>
        <dbReference type="ARBA" id="ARBA00022670"/>
    </source>
</evidence>
<dbReference type="Proteomes" id="UP000001036">
    <property type="component" value="Chromosome"/>
</dbReference>
<dbReference type="Gene3D" id="3.30.830.10">
    <property type="entry name" value="Metalloenzyme, LuxS/M16 peptidase-like"/>
    <property type="match status" value="2"/>
</dbReference>
<dbReference type="InterPro" id="IPR011765">
    <property type="entry name" value="Pept_M16_N"/>
</dbReference>
<feature type="domain" description="Peptidase M16 N-terminal" evidence="8">
    <location>
        <begin position="66"/>
        <end position="178"/>
    </location>
</feature>
<evidence type="ECO:0000256" key="7">
    <source>
        <dbReference type="SAM" id="Phobius"/>
    </source>
</evidence>
<gene>
    <name evidence="11" type="ordered locus">CJA_3602</name>
</gene>
<evidence type="ECO:0000256" key="3">
    <source>
        <dbReference type="ARBA" id="ARBA00022723"/>
    </source>
</evidence>
<dbReference type="PANTHER" id="PTHR43690:SF18">
    <property type="entry name" value="INSULIN-DEGRADING ENZYME-RELATED"/>
    <property type="match status" value="1"/>
</dbReference>
<feature type="domain" description="Coenzyme PQQ synthesis protein F-like C-terminal lobe" evidence="10">
    <location>
        <begin position="781"/>
        <end position="871"/>
    </location>
</feature>
<evidence type="ECO:0000256" key="6">
    <source>
        <dbReference type="ARBA" id="ARBA00023049"/>
    </source>
</evidence>
<accession>B3PH07</accession>
<evidence type="ECO:0000259" key="10">
    <source>
        <dbReference type="Pfam" id="PF22456"/>
    </source>
</evidence>
<dbReference type="GO" id="GO:0006508">
    <property type="term" value="P:proteolysis"/>
    <property type="evidence" value="ECO:0007669"/>
    <property type="project" value="UniProtKB-KW"/>
</dbReference>
<dbReference type="Pfam" id="PF00675">
    <property type="entry name" value="Peptidase_M16"/>
    <property type="match status" value="1"/>
</dbReference>
<keyword evidence="7" id="KW-1133">Transmembrane helix</keyword>
<dbReference type="RefSeq" id="WP_012489177.1">
    <property type="nucleotide sequence ID" value="NC_010995.1"/>
</dbReference>
<evidence type="ECO:0000313" key="11">
    <source>
        <dbReference type="EMBL" id="ACE83106.1"/>
    </source>
</evidence>
<feature type="transmembrane region" description="Helical" evidence="7">
    <location>
        <begin position="6"/>
        <end position="25"/>
    </location>
</feature>
<dbReference type="AlphaFoldDB" id="B3PH07"/>
<proteinExistence type="inferred from homology"/>
<dbReference type="SUPFAM" id="SSF63411">
    <property type="entry name" value="LuxS/MPP-like metallohydrolase"/>
    <property type="match status" value="3"/>
</dbReference>
<keyword evidence="12" id="KW-1185">Reference proteome</keyword>
<dbReference type="InterPro" id="IPR050626">
    <property type="entry name" value="Peptidase_M16"/>
</dbReference>
<evidence type="ECO:0000256" key="4">
    <source>
        <dbReference type="ARBA" id="ARBA00022801"/>
    </source>
</evidence>
<comment type="similarity">
    <text evidence="1">Belongs to the peptidase M16 family.</text>
</comment>
<sequence length="909" mass="103306">MQVQRVVKHGFLSLIIFVFLLYCFIEYKDFSEQKSIVIHQAIPKAEFDSANYEHITLRNGIEALIINRNNQQQSHILVGVKNGLINDPETMPGLSHLLEHIVGMGGSKNYPEPGELRKFIRKHGGVVKGIMSELNTTYEIVIDDHYLDMAMSRLADSLHHPIFDNQTIRNEINAMDAEFWGHSQLEDYKLNRANYLTRQTDDPAFGLFQGNKNSFYQVATNTETIKSALMSHHNDFYFADNIKVVVITEKSVDEVRDLINKEFGVIKRGSSRVRSVISPVSNEKNAGPIKITIKGDRKNVLVIKVPLKSQLNYPIFTSDSFSSSVIDKLFFERNRWSIRSKLESAGFVYSLGVFPLQKILSEDNFSSEMTVFMYLTDKGMVQEKDVLSMFFSHFQILNNEAYIGEIYTAADKEAKSGISPWNTIMPYGPLERLMYASAQDVTKKSLIRDRYGFVADIISEINVNHAKIFRFNEKGHFNIKSEFDGVEFSAERESIKIDSEIDLDAWVGSDKKPVRHGLPDMASTPKSPFLFNANAFFVEREPSSLDASFLKVNIDSLTSLYQYSDFIYLQIIKNLLGMDNLNVPLPCQRYQSCKMDFNDFGGVNIALEGSAEEAIDQLDYVMRVVEKLYQLNVDDQAIESALQDACTMDFLRLTNSLEAADRFVNAYKTNTIPLWSFYDQWQCSDVSVQDFKVFYNAYLKQIFVSINATSAVSEAEMNLFTQKLKAVVDNKSQGYFDNRNKPAILPAKLDLVAPVKSNGEVVVSALFAASKESRAVVLAKMMAPLLEAQYFYTMRSVHNIGYHVDVQFQLIDGTPALLLVAESYTMKAKKIQQLNDKFTRDFVANLASNIPEDIRPLKKMVINQLNTYDDNNKPPRCVELNSCAEEQMAIVNTVSREDLISFAKDMFKP</sequence>
<keyword evidence="4 11" id="KW-0378">Hydrolase</keyword>
<name>B3PH07_CELJU</name>
<dbReference type="InterPro" id="IPR011249">
    <property type="entry name" value="Metalloenz_LuxS/M16"/>
</dbReference>
<evidence type="ECO:0000259" key="8">
    <source>
        <dbReference type="Pfam" id="PF00675"/>
    </source>
</evidence>
<dbReference type="PANTHER" id="PTHR43690">
    <property type="entry name" value="NARDILYSIN"/>
    <property type="match status" value="1"/>
</dbReference>
<dbReference type="EMBL" id="CP000934">
    <property type="protein sequence ID" value="ACE83106.1"/>
    <property type="molecule type" value="Genomic_DNA"/>
</dbReference>
<reference evidence="11 12" key="1">
    <citation type="journal article" date="2008" name="J. Bacteriol.">
        <title>Insights into plant cell wall degradation from the genome sequence of the soil bacterium Cellvibrio japonicus.</title>
        <authorList>
            <person name="Deboy R.T."/>
            <person name="Mongodin E.F."/>
            <person name="Fouts D.E."/>
            <person name="Tailford L.E."/>
            <person name="Khouri H."/>
            <person name="Emerson J.B."/>
            <person name="Mohamoud Y."/>
            <person name="Watkins K."/>
            <person name="Henrissat B."/>
            <person name="Gilbert H.J."/>
            <person name="Nelson K.E."/>
        </authorList>
    </citation>
    <scope>NUCLEOTIDE SEQUENCE [LARGE SCALE GENOMIC DNA]</scope>
    <source>
        <strain evidence="11 12">Ueda107</strain>
    </source>
</reference>
<protein>
    <submittedName>
        <fullName evidence="11">Peptidase, M16 (Pitrilysin) family</fullName>
        <ecNumber evidence="11">3.4.24.-</ecNumber>
    </submittedName>
</protein>
<evidence type="ECO:0000256" key="1">
    <source>
        <dbReference type="ARBA" id="ARBA00007261"/>
    </source>
</evidence>
<feature type="domain" description="Peptidase M16 C-terminal" evidence="9">
    <location>
        <begin position="229"/>
        <end position="355"/>
    </location>
</feature>
<dbReference type="KEGG" id="cja:CJA_3602"/>
<organism evidence="11 12">
    <name type="scientific">Cellvibrio japonicus (strain Ueda107)</name>
    <name type="common">Pseudomonas fluorescens subsp. cellulosa</name>
    <dbReference type="NCBI Taxonomy" id="498211"/>
    <lineage>
        <taxon>Bacteria</taxon>
        <taxon>Pseudomonadati</taxon>
        <taxon>Pseudomonadota</taxon>
        <taxon>Gammaproteobacteria</taxon>
        <taxon>Cellvibrionales</taxon>
        <taxon>Cellvibrionaceae</taxon>
        <taxon>Cellvibrio</taxon>
    </lineage>
</organism>
<dbReference type="HOGENOM" id="CLU_319513_0_0_6"/>
<keyword evidence="6" id="KW-0482">Metalloprotease</keyword>
<keyword evidence="7" id="KW-0472">Membrane</keyword>
<keyword evidence="3" id="KW-0479">Metal-binding</keyword>
<dbReference type="GO" id="GO:0046872">
    <property type="term" value="F:metal ion binding"/>
    <property type="evidence" value="ECO:0007669"/>
    <property type="project" value="UniProtKB-KW"/>
</dbReference>